<dbReference type="InterPro" id="IPR036097">
    <property type="entry name" value="HisK_dim/P_sf"/>
</dbReference>
<feature type="domain" description="HAMP" evidence="16">
    <location>
        <begin position="155"/>
        <end position="207"/>
    </location>
</feature>
<accession>A0ABV4WSK3</accession>
<evidence type="ECO:0000256" key="12">
    <source>
        <dbReference type="ARBA" id="ARBA00023012"/>
    </source>
</evidence>
<evidence type="ECO:0000313" key="18">
    <source>
        <dbReference type="Proteomes" id="UP001576780"/>
    </source>
</evidence>
<evidence type="ECO:0000256" key="9">
    <source>
        <dbReference type="ARBA" id="ARBA00022777"/>
    </source>
</evidence>
<evidence type="ECO:0000256" key="6">
    <source>
        <dbReference type="ARBA" id="ARBA00022679"/>
    </source>
</evidence>
<comment type="subcellular location">
    <subcellularLocation>
        <location evidence="2">Cell membrane</location>
        <topology evidence="2">Multi-pass membrane protein</topology>
    </subcellularLocation>
</comment>
<dbReference type="SUPFAM" id="SSF103190">
    <property type="entry name" value="Sensory domain-like"/>
    <property type="match status" value="1"/>
</dbReference>
<keyword evidence="11 14" id="KW-1133">Transmembrane helix</keyword>
<keyword evidence="8" id="KW-0547">Nucleotide-binding</keyword>
<dbReference type="InterPro" id="IPR004358">
    <property type="entry name" value="Sig_transdc_His_kin-like_C"/>
</dbReference>
<dbReference type="SMART" id="SM00388">
    <property type="entry name" value="HisKA"/>
    <property type="match status" value="1"/>
</dbReference>
<dbReference type="EC" id="2.7.13.3" evidence="3"/>
<dbReference type="Proteomes" id="UP001576780">
    <property type="component" value="Unassembled WGS sequence"/>
</dbReference>
<evidence type="ECO:0000256" key="8">
    <source>
        <dbReference type="ARBA" id="ARBA00022741"/>
    </source>
</evidence>
<dbReference type="GO" id="GO:0016301">
    <property type="term" value="F:kinase activity"/>
    <property type="evidence" value="ECO:0007669"/>
    <property type="project" value="UniProtKB-KW"/>
</dbReference>
<dbReference type="InterPro" id="IPR003594">
    <property type="entry name" value="HATPase_dom"/>
</dbReference>
<keyword evidence="7 14" id="KW-0812">Transmembrane</keyword>
<keyword evidence="4" id="KW-1003">Cell membrane</keyword>
<keyword evidence="10" id="KW-0067">ATP-binding</keyword>
<dbReference type="EMBL" id="JBHFNT010000227">
    <property type="protein sequence ID" value="MFB2837866.1"/>
    <property type="molecule type" value="Genomic_DNA"/>
</dbReference>
<evidence type="ECO:0000256" key="13">
    <source>
        <dbReference type="ARBA" id="ARBA00023136"/>
    </source>
</evidence>
<dbReference type="SUPFAM" id="SSF55874">
    <property type="entry name" value="ATPase domain of HSP90 chaperone/DNA topoisomerase II/histidine kinase"/>
    <property type="match status" value="1"/>
</dbReference>
<comment type="caution">
    <text evidence="17">The sequence shown here is derived from an EMBL/GenBank/DDBJ whole genome shotgun (WGS) entry which is preliminary data.</text>
</comment>
<sequence length="430" mass="47693">MRTRQSDLDAWTTALSESVADSLEKNNVERVDIIVKRYGSPDSITLRIFDPKGRLLTTSAPDIDKRINNWLAVPGVKEALQNKAVQGRARGVLSNDDRLYAAKPIVRNGQLLGILRMSITIEQFQRQFQRLILSVFLTLIVTVLLCAVISEYLTRSMARPIQSMCNFAVRMGGGNFGDKLNIRQDDEIGKLAFELNRMSERLASLDSERRSFLANVSHELRTPVSNVFVTLEALASGAAEEPKIRDRFISSAQEEVKRLSRLIHDLLDLGRLEAGVTQLERKDFRLNSLIERAVRAVELRLQSNNVGIKLNVPNVKVNGDPERLLQAFLNILDNAIKYSVSNSEVSINGQLEANTIVVKISDQGLGISESDMPHIFEQFYTADRSRSGNGTGLGLAIAKRIVEAHNGTITASSIPGKGATFTIELPINKD</sequence>
<dbReference type="SMART" id="SM00387">
    <property type="entry name" value="HATPase_c"/>
    <property type="match status" value="1"/>
</dbReference>
<dbReference type="Gene3D" id="1.10.287.130">
    <property type="match status" value="1"/>
</dbReference>
<evidence type="ECO:0000256" key="11">
    <source>
        <dbReference type="ARBA" id="ARBA00022989"/>
    </source>
</evidence>
<dbReference type="InterPro" id="IPR005467">
    <property type="entry name" value="His_kinase_dom"/>
</dbReference>
<dbReference type="InterPro" id="IPR003661">
    <property type="entry name" value="HisK_dim/P_dom"/>
</dbReference>
<evidence type="ECO:0000313" key="17">
    <source>
        <dbReference type="EMBL" id="MFB2837866.1"/>
    </source>
</evidence>
<dbReference type="InterPro" id="IPR050398">
    <property type="entry name" value="HssS/ArlS-like"/>
</dbReference>
<evidence type="ECO:0000256" key="3">
    <source>
        <dbReference type="ARBA" id="ARBA00012438"/>
    </source>
</evidence>
<evidence type="ECO:0000259" key="15">
    <source>
        <dbReference type="PROSITE" id="PS50109"/>
    </source>
</evidence>
<evidence type="ECO:0000256" key="1">
    <source>
        <dbReference type="ARBA" id="ARBA00000085"/>
    </source>
</evidence>
<dbReference type="PROSITE" id="PS50885">
    <property type="entry name" value="HAMP"/>
    <property type="match status" value="1"/>
</dbReference>
<dbReference type="InterPro" id="IPR036890">
    <property type="entry name" value="HATPase_C_sf"/>
</dbReference>
<dbReference type="InterPro" id="IPR003660">
    <property type="entry name" value="HAMP_dom"/>
</dbReference>
<organism evidence="17 18">
    <name type="scientific">Floridaenema evergladense BLCC-F167</name>
    <dbReference type="NCBI Taxonomy" id="3153639"/>
    <lineage>
        <taxon>Bacteria</taxon>
        <taxon>Bacillati</taxon>
        <taxon>Cyanobacteriota</taxon>
        <taxon>Cyanophyceae</taxon>
        <taxon>Oscillatoriophycideae</taxon>
        <taxon>Aerosakkonematales</taxon>
        <taxon>Aerosakkonemataceae</taxon>
        <taxon>Floridanema</taxon>
        <taxon>Floridanema evergladense</taxon>
    </lineage>
</organism>
<keyword evidence="6" id="KW-0808">Transferase</keyword>
<evidence type="ECO:0000256" key="7">
    <source>
        <dbReference type="ARBA" id="ARBA00022692"/>
    </source>
</evidence>
<gene>
    <name evidence="17" type="ORF">ACE1CA_25470</name>
</gene>
<dbReference type="SMART" id="SM00304">
    <property type="entry name" value="HAMP"/>
    <property type="match status" value="1"/>
</dbReference>
<evidence type="ECO:0000259" key="16">
    <source>
        <dbReference type="PROSITE" id="PS50885"/>
    </source>
</evidence>
<dbReference type="Gene3D" id="3.30.565.10">
    <property type="entry name" value="Histidine kinase-like ATPase, C-terminal domain"/>
    <property type="match status" value="1"/>
</dbReference>
<dbReference type="PROSITE" id="PS50109">
    <property type="entry name" value="HIS_KIN"/>
    <property type="match status" value="1"/>
</dbReference>
<dbReference type="CDD" id="cd00082">
    <property type="entry name" value="HisKA"/>
    <property type="match status" value="1"/>
</dbReference>
<feature type="domain" description="Histidine kinase" evidence="15">
    <location>
        <begin position="215"/>
        <end position="429"/>
    </location>
</feature>
<dbReference type="CDD" id="cd00075">
    <property type="entry name" value="HATPase"/>
    <property type="match status" value="1"/>
</dbReference>
<evidence type="ECO:0000256" key="2">
    <source>
        <dbReference type="ARBA" id="ARBA00004651"/>
    </source>
</evidence>
<dbReference type="Pfam" id="PF00512">
    <property type="entry name" value="HisKA"/>
    <property type="match status" value="1"/>
</dbReference>
<keyword evidence="13 14" id="KW-0472">Membrane</keyword>
<proteinExistence type="predicted"/>
<dbReference type="SUPFAM" id="SSF47384">
    <property type="entry name" value="Homodimeric domain of signal transducing histidine kinase"/>
    <property type="match status" value="1"/>
</dbReference>
<dbReference type="Gene3D" id="1.10.8.500">
    <property type="entry name" value="HAMP domain in histidine kinase"/>
    <property type="match status" value="1"/>
</dbReference>
<dbReference type="PRINTS" id="PR00344">
    <property type="entry name" value="BCTRLSENSOR"/>
</dbReference>
<dbReference type="Gene3D" id="3.30.450.20">
    <property type="entry name" value="PAS domain"/>
    <property type="match status" value="1"/>
</dbReference>
<dbReference type="SUPFAM" id="SSF158472">
    <property type="entry name" value="HAMP domain-like"/>
    <property type="match status" value="1"/>
</dbReference>
<feature type="transmembrane region" description="Helical" evidence="14">
    <location>
        <begin position="131"/>
        <end position="153"/>
    </location>
</feature>
<protein>
    <recommendedName>
        <fullName evidence="3">histidine kinase</fullName>
        <ecNumber evidence="3">2.7.13.3</ecNumber>
    </recommendedName>
</protein>
<evidence type="ECO:0000256" key="5">
    <source>
        <dbReference type="ARBA" id="ARBA00022553"/>
    </source>
</evidence>
<dbReference type="InterPro" id="IPR029151">
    <property type="entry name" value="Sensor-like_sf"/>
</dbReference>
<dbReference type="Pfam" id="PF00672">
    <property type="entry name" value="HAMP"/>
    <property type="match status" value="1"/>
</dbReference>
<keyword evidence="5" id="KW-0597">Phosphoprotein</keyword>
<evidence type="ECO:0000256" key="10">
    <source>
        <dbReference type="ARBA" id="ARBA00022840"/>
    </source>
</evidence>
<dbReference type="PANTHER" id="PTHR45528:SF1">
    <property type="entry name" value="SENSOR HISTIDINE KINASE CPXA"/>
    <property type="match status" value="1"/>
</dbReference>
<keyword evidence="12" id="KW-0902">Two-component regulatory system</keyword>
<comment type="catalytic activity">
    <reaction evidence="1">
        <text>ATP + protein L-histidine = ADP + protein N-phospho-L-histidine.</text>
        <dbReference type="EC" id="2.7.13.3"/>
    </reaction>
</comment>
<dbReference type="RefSeq" id="WP_413280204.1">
    <property type="nucleotide sequence ID" value="NZ_JBHFNT010000227.1"/>
</dbReference>
<evidence type="ECO:0000256" key="14">
    <source>
        <dbReference type="SAM" id="Phobius"/>
    </source>
</evidence>
<evidence type="ECO:0000256" key="4">
    <source>
        <dbReference type="ARBA" id="ARBA00022475"/>
    </source>
</evidence>
<keyword evidence="18" id="KW-1185">Reference proteome</keyword>
<reference evidence="17 18" key="1">
    <citation type="submission" date="2024-09" db="EMBL/GenBank/DDBJ databases">
        <title>Floridaenema gen nov. (Aerosakkonemataceae, Aerosakkonematales ord. nov., Cyanobacteria) from benthic tropical and subtropical fresh waters, with the description of four new species.</title>
        <authorList>
            <person name="Moretto J.A."/>
            <person name="Berthold D.E."/>
            <person name="Lefler F.W."/>
            <person name="Huang I.-S."/>
            <person name="Laughinghouse H. IV."/>
        </authorList>
    </citation>
    <scope>NUCLEOTIDE SEQUENCE [LARGE SCALE GENOMIC DNA]</scope>
    <source>
        <strain evidence="17 18">BLCC-F167</strain>
    </source>
</reference>
<name>A0ABV4WSK3_9CYAN</name>
<dbReference type="Pfam" id="PF02518">
    <property type="entry name" value="HATPase_c"/>
    <property type="match status" value="1"/>
</dbReference>
<dbReference type="PANTHER" id="PTHR45528">
    <property type="entry name" value="SENSOR HISTIDINE KINASE CPXA"/>
    <property type="match status" value="1"/>
</dbReference>
<dbReference type="CDD" id="cd06225">
    <property type="entry name" value="HAMP"/>
    <property type="match status" value="1"/>
</dbReference>
<keyword evidence="9 17" id="KW-0418">Kinase</keyword>